<dbReference type="EMBL" id="JAWDGP010005800">
    <property type="protein sequence ID" value="KAK3752007.1"/>
    <property type="molecule type" value="Genomic_DNA"/>
</dbReference>
<organism evidence="1 2">
    <name type="scientific">Elysia crispata</name>
    <name type="common">lettuce slug</name>
    <dbReference type="NCBI Taxonomy" id="231223"/>
    <lineage>
        <taxon>Eukaryota</taxon>
        <taxon>Metazoa</taxon>
        <taxon>Spiralia</taxon>
        <taxon>Lophotrochozoa</taxon>
        <taxon>Mollusca</taxon>
        <taxon>Gastropoda</taxon>
        <taxon>Heterobranchia</taxon>
        <taxon>Euthyneura</taxon>
        <taxon>Panpulmonata</taxon>
        <taxon>Sacoglossa</taxon>
        <taxon>Placobranchoidea</taxon>
        <taxon>Plakobranchidae</taxon>
        <taxon>Elysia</taxon>
    </lineage>
</organism>
<evidence type="ECO:0000313" key="1">
    <source>
        <dbReference type="EMBL" id="KAK3752007.1"/>
    </source>
</evidence>
<reference evidence="1" key="1">
    <citation type="journal article" date="2023" name="G3 (Bethesda)">
        <title>A reference genome for the long-term kleptoplast-retaining sea slug Elysia crispata morphotype clarki.</title>
        <authorList>
            <person name="Eastman K.E."/>
            <person name="Pendleton A.L."/>
            <person name="Shaikh M.A."/>
            <person name="Suttiyut T."/>
            <person name="Ogas R."/>
            <person name="Tomko P."/>
            <person name="Gavelis G."/>
            <person name="Widhalm J.R."/>
            <person name="Wisecaver J.H."/>
        </authorList>
    </citation>
    <scope>NUCLEOTIDE SEQUENCE</scope>
    <source>
        <strain evidence="1">ECLA1</strain>
    </source>
</reference>
<proteinExistence type="predicted"/>
<keyword evidence="2" id="KW-1185">Reference proteome</keyword>
<accession>A0AAE0YNK4</accession>
<evidence type="ECO:0000313" key="2">
    <source>
        <dbReference type="Proteomes" id="UP001283361"/>
    </source>
</evidence>
<sequence length="79" mass="8603">MTSGEGSAQPHSGQTAVNPILDSKLTCVMGLDTMRIMTYGEGSGQPHSGLKANLCHGSRYYENNDIWGGLRSTPFWTKR</sequence>
<comment type="caution">
    <text evidence="1">The sequence shown here is derived from an EMBL/GenBank/DDBJ whole genome shotgun (WGS) entry which is preliminary data.</text>
</comment>
<gene>
    <name evidence="1" type="ORF">RRG08_048494</name>
</gene>
<name>A0AAE0YNK4_9GAST</name>
<dbReference type="AlphaFoldDB" id="A0AAE0YNK4"/>
<protein>
    <submittedName>
        <fullName evidence="1">Uncharacterized protein</fullName>
    </submittedName>
</protein>
<dbReference type="Proteomes" id="UP001283361">
    <property type="component" value="Unassembled WGS sequence"/>
</dbReference>